<evidence type="ECO:0000256" key="8">
    <source>
        <dbReference type="SAM" id="SignalP"/>
    </source>
</evidence>
<evidence type="ECO:0000256" key="1">
    <source>
        <dbReference type="ARBA" id="ARBA00004609"/>
    </source>
</evidence>
<dbReference type="InterPro" id="IPR001812">
    <property type="entry name" value="Trypano_VSG_A_N_dom"/>
</dbReference>
<evidence type="ECO:0000256" key="7">
    <source>
        <dbReference type="SAM" id="MobiDB-lite"/>
    </source>
</evidence>
<feature type="signal peptide" evidence="8">
    <location>
        <begin position="1"/>
        <end position="26"/>
    </location>
</feature>
<feature type="compositionally biased region" description="Basic and acidic residues" evidence="7">
    <location>
        <begin position="397"/>
        <end position="416"/>
    </location>
</feature>
<evidence type="ECO:0000313" key="10">
    <source>
        <dbReference type="EMBL" id="AGH60103.1"/>
    </source>
</evidence>
<feature type="region of interest" description="Disordered" evidence="7">
    <location>
        <begin position="397"/>
        <end position="417"/>
    </location>
</feature>
<dbReference type="Pfam" id="PF00913">
    <property type="entry name" value="Trypan_glycop"/>
    <property type="match status" value="1"/>
</dbReference>
<dbReference type="AlphaFoldDB" id="M4SUR1"/>
<keyword evidence="6" id="KW-0449">Lipoprotein</keyword>
<comment type="subcellular location">
    <subcellularLocation>
        <location evidence="1">Cell membrane</location>
        <topology evidence="1">Lipid-anchor</topology>
        <topology evidence="1">GPI-anchor</topology>
    </subcellularLocation>
</comment>
<proteinExistence type="predicted"/>
<evidence type="ECO:0000256" key="3">
    <source>
        <dbReference type="ARBA" id="ARBA00022622"/>
    </source>
</evidence>
<evidence type="ECO:0000256" key="5">
    <source>
        <dbReference type="ARBA" id="ARBA00023180"/>
    </source>
</evidence>
<organism evidence="10">
    <name type="scientific">Trypanosoma brucei</name>
    <dbReference type="NCBI Taxonomy" id="5691"/>
    <lineage>
        <taxon>Eukaryota</taxon>
        <taxon>Discoba</taxon>
        <taxon>Euglenozoa</taxon>
        <taxon>Kinetoplastea</taxon>
        <taxon>Metakinetoplastina</taxon>
        <taxon>Trypanosomatida</taxon>
        <taxon>Trypanosomatidae</taxon>
        <taxon>Trypanosoma</taxon>
    </lineage>
</organism>
<dbReference type="EMBL" id="KC612672">
    <property type="protein sequence ID" value="AGH60103.1"/>
    <property type="molecule type" value="Genomic_DNA"/>
</dbReference>
<feature type="compositionally biased region" description="Basic residues" evidence="7">
    <location>
        <begin position="452"/>
        <end position="467"/>
    </location>
</feature>
<evidence type="ECO:0000256" key="6">
    <source>
        <dbReference type="ARBA" id="ARBA00023288"/>
    </source>
</evidence>
<reference evidence="10" key="2">
    <citation type="journal article" date="2014" name="Mol. Biochem. Parasitol.">
        <title>Capturing the variant surface glycoprotein repertoire (the VSGnome) of Trypanosoma brucei Lister 427.</title>
        <authorList>
            <person name="Cross G.A."/>
            <person name="Kim H.S."/>
            <person name="Wickstead B."/>
        </authorList>
    </citation>
    <scope>NUCLEOTIDE SEQUENCE</scope>
    <source>
        <strain evidence="10">Lister 427</strain>
    </source>
</reference>
<feature type="domain" description="Trypanosome variant surface glycoprotein A-type N-terminal" evidence="9">
    <location>
        <begin position="13"/>
        <end position="378"/>
    </location>
</feature>
<dbReference type="Gene3D" id="3.90.150.10">
    <property type="entry name" value="Variant Surface Glycoprotein, subunit A domain 1"/>
    <property type="match status" value="1"/>
</dbReference>
<dbReference type="GO" id="GO:0042783">
    <property type="term" value="P:symbiont-mediated evasion of host immune response"/>
    <property type="evidence" value="ECO:0007669"/>
    <property type="project" value="InterPro"/>
</dbReference>
<reference evidence="10" key="1">
    <citation type="submission" date="2013-02" db="EMBL/GenBank/DDBJ databases">
        <authorList>
            <person name="Cross G.A.M."/>
            <person name="Kim H.-S."/>
            <person name="Wickstead B."/>
        </authorList>
    </citation>
    <scope>NUCLEOTIDE SEQUENCE</scope>
    <source>
        <strain evidence="10">Lister 427</strain>
    </source>
</reference>
<dbReference type="VEuPathDB" id="TriTrypDB:Tb427_000252800"/>
<keyword evidence="5" id="KW-0325">Glycoprotein</keyword>
<protein>
    <submittedName>
        <fullName evidence="10">Variant surface glycoprotein 1164</fullName>
    </submittedName>
</protein>
<dbReference type="GO" id="GO:0005886">
    <property type="term" value="C:plasma membrane"/>
    <property type="evidence" value="ECO:0007669"/>
    <property type="project" value="UniProtKB-SubCell"/>
</dbReference>
<sequence length="467" mass="49382">MFNTQTAIVLIYTAVLACNRLAGASGAALQKTAWTEICNTATEMRAVPALAKSKLDKAQGLVTEYHKAALRLLAIASASEAPNTQKLVIESIAAMLESEAGTAAEQVEALGGKALTATAATAAVYGGISEFLTLTTAGISGTTGGCLSETDGGDVLTSTSQLGSCAIDKELTLSEASTTLQTTFGPAGLTTLTQANAKNTGSATSKCVIFAAPSGSAQKVFQTSTTAALAGGTIKVSTGTPNVQTNHLTTISSAGGTAGAKLIIQAHTATRGLLAEQTPDPTTAVKNKVKELAAQPKLATSVAKQLKLIGEEGSQNDLEKQAKEQIKDLLDYGGANFDSKWQALIDTKIYDGKSDDAKTAKASSITITKELIQSVLYYRNKRQADFLRVQKELEQKKNDCEKKPQTPKCDGKEKTECGTTKGCEWNKTEEKCKLTEDAQKDAEKAKQEIGKRRQNHKHHRKQFFCHS</sequence>
<keyword evidence="2" id="KW-1003">Cell membrane</keyword>
<dbReference type="SUPFAM" id="SSF58087">
    <property type="entry name" value="Variant surface glycoprotein (N-terminal domain)"/>
    <property type="match status" value="1"/>
</dbReference>
<keyword evidence="3" id="KW-0336">GPI-anchor</keyword>
<accession>M4SUR1</accession>
<feature type="chain" id="PRO_5004057562" evidence="8">
    <location>
        <begin position="27"/>
        <end position="467"/>
    </location>
</feature>
<name>M4SUR1_9TRYP</name>
<keyword evidence="4" id="KW-0472">Membrane</keyword>
<evidence type="ECO:0000259" key="9">
    <source>
        <dbReference type="Pfam" id="PF00913"/>
    </source>
</evidence>
<dbReference type="GO" id="GO:0098552">
    <property type="term" value="C:side of membrane"/>
    <property type="evidence" value="ECO:0007669"/>
    <property type="project" value="UniProtKB-KW"/>
</dbReference>
<evidence type="ECO:0000256" key="2">
    <source>
        <dbReference type="ARBA" id="ARBA00022475"/>
    </source>
</evidence>
<feature type="region of interest" description="Disordered" evidence="7">
    <location>
        <begin position="437"/>
        <end position="467"/>
    </location>
</feature>
<evidence type="ECO:0000256" key="4">
    <source>
        <dbReference type="ARBA" id="ARBA00023136"/>
    </source>
</evidence>
<dbReference type="Gene3D" id="1.10.470.10">
    <property type="entry name" value="Variant Surface Glycoprotein, subunit A, domain 2"/>
    <property type="match status" value="1"/>
</dbReference>
<keyword evidence="8" id="KW-0732">Signal</keyword>
<feature type="compositionally biased region" description="Basic and acidic residues" evidence="7">
    <location>
        <begin position="437"/>
        <end position="451"/>
    </location>
</feature>